<evidence type="ECO:0000313" key="3">
    <source>
        <dbReference type="Proteomes" id="UP000796880"/>
    </source>
</evidence>
<dbReference type="Pfam" id="PF04734">
    <property type="entry name" value="Ceramidase_alk"/>
    <property type="match status" value="1"/>
</dbReference>
<dbReference type="GO" id="GO:0046514">
    <property type="term" value="P:ceramide catabolic process"/>
    <property type="evidence" value="ECO:0007669"/>
    <property type="project" value="InterPro"/>
</dbReference>
<sequence length="145" mass="16808">MSECISEDNGMMEVHISLTSGIHFRLRSRTFIVAEPQRKQLNGNIDYRHTYINFSQLDVKLPKQGGVLRWLKLKHAQLQWGLHLLLGQLMGLGAFDFKQGDDKGNPFWKLLWNLLKEPNQEQIDCQHPKPILLDAGEMKEPYIGR</sequence>
<proteinExistence type="predicted"/>
<dbReference type="GO" id="GO:0046512">
    <property type="term" value="P:sphingosine biosynthetic process"/>
    <property type="evidence" value="ECO:0007669"/>
    <property type="project" value="TreeGrafter"/>
</dbReference>
<reference evidence="2" key="1">
    <citation type="submission" date="2020-03" db="EMBL/GenBank/DDBJ databases">
        <title>A high-quality chromosome-level genome assembly of a woody plant with both climbing and erect habits, Rhamnella rubrinervis.</title>
        <authorList>
            <person name="Lu Z."/>
            <person name="Yang Y."/>
            <person name="Zhu X."/>
            <person name="Sun Y."/>
        </authorList>
    </citation>
    <scope>NUCLEOTIDE SEQUENCE</scope>
    <source>
        <strain evidence="2">BYM</strain>
        <tissue evidence="2">Leaf</tissue>
    </source>
</reference>
<comment type="caution">
    <text evidence="2">The sequence shown here is derived from an EMBL/GenBank/DDBJ whole genome shotgun (WGS) entry which is preliminary data.</text>
</comment>
<accession>A0A8K0E2F6</accession>
<dbReference type="GO" id="GO:0017040">
    <property type="term" value="F:N-acylsphingosine amidohydrolase activity"/>
    <property type="evidence" value="ECO:0007669"/>
    <property type="project" value="InterPro"/>
</dbReference>
<dbReference type="AlphaFoldDB" id="A0A8K0E2F6"/>
<evidence type="ECO:0000259" key="1">
    <source>
        <dbReference type="Pfam" id="PF04734"/>
    </source>
</evidence>
<dbReference type="OrthoDB" id="7461575at2759"/>
<evidence type="ECO:0000313" key="2">
    <source>
        <dbReference type="EMBL" id="KAF3439523.1"/>
    </source>
</evidence>
<dbReference type="InterPro" id="IPR031329">
    <property type="entry name" value="NEUT/ALK_ceramidase_N"/>
</dbReference>
<feature type="domain" description="Neutral/alkaline non-lysosomal ceramidase N-terminal" evidence="1">
    <location>
        <begin position="37"/>
        <end position="142"/>
    </location>
</feature>
<dbReference type="EMBL" id="VOIH02000008">
    <property type="protein sequence ID" value="KAF3439523.1"/>
    <property type="molecule type" value="Genomic_DNA"/>
</dbReference>
<name>A0A8K0E2F6_9ROSA</name>
<gene>
    <name evidence="2" type="ORF">FNV43_RR17801</name>
</gene>
<organism evidence="2 3">
    <name type="scientific">Rhamnella rubrinervis</name>
    <dbReference type="NCBI Taxonomy" id="2594499"/>
    <lineage>
        <taxon>Eukaryota</taxon>
        <taxon>Viridiplantae</taxon>
        <taxon>Streptophyta</taxon>
        <taxon>Embryophyta</taxon>
        <taxon>Tracheophyta</taxon>
        <taxon>Spermatophyta</taxon>
        <taxon>Magnoliopsida</taxon>
        <taxon>eudicotyledons</taxon>
        <taxon>Gunneridae</taxon>
        <taxon>Pentapetalae</taxon>
        <taxon>rosids</taxon>
        <taxon>fabids</taxon>
        <taxon>Rosales</taxon>
        <taxon>Rhamnaceae</taxon>
        <taxon>rhamnoid group</taxon>
        <taxon>Rhamneae</taxon>
        <taxon>Rhamnella</taxon>
    </lineage>
</organism>
<keyword evidence="3" id="KW-1185">Reference proteome</keyword>
<dbReference type="PANTHER" id="PTHR12670">
    <property type="entry name" value="CERAMIDASE"/>
    <property type="match status" value="1"/>
</dbReference>
<dbReference type="GO" id="GO:0005576">
    <property type="term" value="C:extracellular region"/>
    <property type="evidence" value="ECO:0007669"/>
    <property type="project" value="TreeGrafter"/>
</dbReference>
<protein>
    <recommendedName>
        <fullName evidence="1">Neutral/alkaline non-lysosomal ceramidase N-terminal domain-containing protein</fullName>
    </recommendedName>
</protein>
<dbReference type="InterPro" id="IPR006823">
    <property type="entry name" value="Ceramidase_alk"/>
</dbReference>
<dbReference type="GO" id="GO:0016020">
    <property type="term" value="C:membrane"/>
    <property type="evidence" value="ECO:0007669"/>
    <property type="project" value="GOC"/>
</dbReference>
<dbReference type="Proteomes" id="UP000796880">
    <property type="component" value="Unassembled WGS sequence"/>
</dbReference>
<dbReference type="GO" id="GO:0042759">
    <property type="term" value="P:long-chain fatty acid biosynthetic process"/>
    <property type="evidence" value="ECO:0007669"/>
    <property type="project" value="TreeGrafter"/>
</dbReference>
<dbReference type="PANTHER" id="PTHR12670:SF1">
    <property type="entry name" value="NEUTRAL CERAMIDASE"/>
    <property type="match status" value="1"/>
</dbReference>